<dbReference type="SUPFAM" id="SSF53448">
    <property type="entry name" value="Nucleotide-diphospho-sugar transferases"/>
    <property type="match status" value="2"/>
</dbReference>
<dbReference type="PANTHER" id="PTHR43685">
    <property type="entry name" value="GLYCOSYLTRANSFERASE"/>
    <property type="match status" value="1"/>
</dbReference>
<dbReference type="Pfam" id="PF00535">
    <property type="entry name" value="Glycos_transf_2"/>
    <property type="match status" value="1"/>
</dbReference>
<dbReference type="InterPro" id="IPR029044">
    <property type="entry name" value="Nucleotide-diphossugar_trans"/>
</dbReference>
<name>A0A381STZ5_9ZZZZ</name>
<dbReference type="PANTHER" id="PTHR43685:SF2">
    <property type="entry name" value="GLYCOSYLTRANSFERASE 2-LIKE DOMAIN-CONTAINING PROTEIN"/>
    <property type="match status" value="1"/>
</dbReference>
<organism evidence="2">
    <name type="scientific">marine metagenome</name>
    <dbReference type="NCBI Taxonomy" id="408172"/>
    <lineage>
        <taxon>unclassified sequences</taxon>
        <taxon>metagenomes</taxon>
        <taxon>ecological metagenomes</taxon>
    </lineage>
</organism>
<sequence>MIIVFSIPDRKNQSISDVQDTISSILAQSVAPGQIFAIGDVFNGADPSVQFLSTGKMSYTEALNQAVQQSDDPFILLIDNRTSPIRLNASAIDILTLTMKRNPGAAMIYADYDLKNDDGIQEIHLLHHHKGSVRDNQDYGRIFCIRTSLFLDCGGMDESIQYNPLYDLRLKLSEQGELVRIANKYSGSLYTIKAQKEAVNVFDYLMEAKDSQLEAEAIFTEHLKRIGAYLAPGNHFQKRPIPEHNPSLKASIIIPVNERPEFMGTALESCLKQTVQDIEIIVVINGGTNDSTILEVKRYISGGDKYNENAPQVRMIVVDINNIGFCLNSGVEAARGEYYVQLDSDDRLKPQAVEELLNVFESDPEIGIVIGSYDVWELLEDGSLERKAEIPTVTHDEWTEENGRNNLLRVGGAGAPRSIAIQVIKDIGYFEMNESPYSRNYAEDYELVMRISEKYRIGRIYDAIYDVIRHPGGTDHSIDQVTIDRNDEAKDYMRLNAIRRRQTLNQSL</sequence>
<accession>A0A381STZ5</accession>
<dbReference type="InterPro" id="IPR001173">
    <property type="entry name" value="Glyco_trans_2-like"/>
</dbReference>
<proteinExistence type="predicted"/>
<dbReference type="CDD" id="cd00761">
    <property type="entry name" value="Glyco_tranf_GTA_type"/>
    <property type="match status" value="1"/>
</dbReference>
<protein>
    <recommendedName>
        <fullName evidence="1">Glycosyltransferase 2-like domain-containing protein</fullName>
    </recommendedName>
</protein>
<dbReference type="AlphaFoldDB" id="A0A381STZ5"/>
<gene>
    <name evidence="2" type="ORF">METZ01_LOCUS60349</name>
</gene>
<dbReference type="InterPro" id="IPR050834">
    <property type="entry name" value="Glycosyltransf_2"/>
</dbReference>
<dbReference type="Gene3D" id="3.90.550.10">
    <property type="entry name" value="Spore Coat Polysaccharide Biosynthesis Protein SpsA, Chain A"/>
    <property type="match status" value="2"/>
</dbReference>
<dbReference type="EMBL" id="UINC01003574">
    <property type="protein sequence ID" value="SVA07495.1"/>
    <property type="molecule type" value="Genomic_DNA"/>
</dbReference>
<evidence type="ECO:0000313" key="2">
    <source>
        <dbReference type="EMBL" id="SVA07495.1"/>
    </source>
</evidence>
<feature type="domain" description="Glycosyltransferase 2-like" evidence="1">
    <location>
        <begin position="251"/>
        <end position="370"/>
    </location>
</feature>
<evidence type="ECO:0000259" key="1">
    <source>
        <dbReference type="Pfam" id="PF00535"/>
    </source>
</evidence>
<reference evidence="2" key="1">
    <citation type="submission" date="2018-05" db="EMBL/GenBank/DDBJ databases">
        <authorList>
            <person name="Lanie J.A."/>
            <person name="Ng W.-L."/>
            <person name="Kazmierczak K.M."/>
            <person name="Andrzejewski T.M."/>
            <person name="Davidsen T.M."/>
            <person name="Wayne K.J."/>
            <person name="Tettelin H."/>
            <person name="Glass J.I."/>
            <person name="Rusch D."/>
            <person name="Podicherti R."/>
            <person name="Tsui H.-C.T."/>
            <person name="Winkler M.E."/>
        </authorList>
    </citation>
    <scope>NUCLEOTIDE SEQUENCE</scope>
</reference>